<evidence type="ECO:0000256" key="3">
    <source>
        <dbReference type="ARBA" id="ARBA00023015"/>
    </source>
</evidence>
<name>A0A9W9J9L4_9EURO</name>
<organism evidence="9 10">
    <name type="scientific">Penicillium cinerascens</name>
    <dbReference type="NCBI Taxonomy" id="70096"/>
    <lineage>
        <taxon>Eukaryota</taxon>
        <taxon>Fungi</taxon>
        <taxon>Dikarya</taxon>
        <taxon>Ascomycota</taxon>
        <taxon>Pezizomycotina</taxon>
        <taxon>Eurotiomycetes</taxon>
        <taxon>Eurotiomycetidae</taxon>
        <taxon>Eurotiales</taxon>
        <taxon>Aspergillaceae</taxon>
        <taxon>Penicillium</taxon>
    </lineage>
</organism>
<dbReference type="RefSeq" id="XP_058303740.1">
    <property type="nucleotide sequence ID" value="XM_058456841.1"/>
</dbReference>
<protein>
    <recommendedName>
        <fullName evidence="8">Zn(2)-C6 fungal-type domain-containing protein</fullName>
    </recommendedName>
</protein>
<dbReference type="AlphaFoldDB" id="A0A9W9J9L4"/>
<dbReference type="GeneID" id="83184142"/>
<dbReference type="EMBL" id="JAPQKR010000016">
    <property type="protein sequence ID" value="KAJ5190800.1"/>
    <property type="molecule type" value="Genomic_DNA"/>
</dbReference>
<sequence>MDNLPPSTYSQGAAQYSAAPESSFADHSFADNDIPAEGAATADGSYVPRPKRIACVVCRRRKLRCDGRKPSCGTCSRLGHECAYDEVRKKSGPKRGYVKQLEARLAQVETLLKGQDTDLAPRTSPPQPQPQDNPFSAPLQDESILSLPDISGLGNDIGSAMPTSATGMGASQPSETLFEGAPPSFPSDPQWDVISLGVEEPLPTPDVVEELDALFFEKVYPMMPVIHRSRYFSNLLLSPQMRPPVCLRYMMWCHAASVTDKYFFLHNHFYQRARKYAEMDEMKGFGESVINLAYCQTWILIGTYEFRMIYFPRAWLSVGKAARLALMMGLNRLDGAGLDVKQSMLPPKDWTEREERRRVFWYAFCTDRYASIGTGWPLAIDEGDIMTNLPASEESFLKSKPQRTLRLSDIIAGEGVSTLAPFACVVVLASLFGHNLIHIHRPQPQDNDHDLNGEFWKRHRSHDNVLLHIALSLPDHLRLPSGMDDVNVIFANMSIHTSTICLHQAAIFKAEKNKMPNQIITESKRRCLVAANQISSIMKMVSHVDLSLLNPFTSFCLYIAARVFVQYLKSRPDDSTVYSSLQFVISALNALKTKNPLTESFLVQLDVDLEGTGIRAVENLKSGSSYAVQALQACCSDNVDSNCLYSARNAQQPDVLTGSLQDSENSSGSTRQSMTGTTSSLPSRHRDVPDIDSDRAGSGSNSQHFFPHISRPGNGTGQGGTVDVDMDFSPEFGLGERNPPSDHPTPSTFNSSSNTSYSISGADSQSPGKKQQKSVPSSATSIDKVHSVHISRSTTEAPQVPALSSLVGQVYPNSTGSMGTTDASNAFPMSSSWDMPTPNSTLNNMDFGNMNVDNLSEAQWAQILNNNGNGAGWDDWRPS</sequence>
<dbReference type="OrthoDB" id="5600212at2759"/>
<dbReference type="SUPFAM" id="SSF57701">
    <property type="entry name" value="Zn2/Cys6 DNA-binding domain"/>
    <property type="match status" value="1"/>
</dbReference>
<feature type="compositionally biased region" description="Polar residues" evidence="7">
    <location>
        <begin position="161"/>
        <end position="174"/>
    </location>
</feature>
<dbReference type="InterPro" id="IPR036864">
    <property type="entry name" value="Zn2-C6_fun-type_DNA-bd_sf"/>
</dbReference>
<keyword evidence="5" id="KW-0804">Transcription</keyword>
<dbReference type="InterPro" id="IPR007219">
    <property type="entry name" value="XnlR_reg_dom"/>
</dbReference>
<keyword evidence="4" id="KW-0238">DNA-binding</keyword>
<comment type="subcellular location">
    <subcellularLocation>
        <location evidence="1">Nucleus</location>
    </subcellularLocation>
</comment>
<dbReference type="InterPro" id="IPR001138">
    <property type="entry name" value="Zn2Cys6_DnaBD"/>
</dbReference>
<dbReference type="GO" id="GO:0003677">
    <property type="term" value="F:DNA binding"/>
    <property type="evidence" value="ECO:0007669"/>
    <property type="project" value="UniProtKB-KW"/>
</dbReference>
<dbReference type="SMART" id="SM00066">
    <property type="entry name" value="GAL4"/>
    <property type="match status" value="1"/>
</dbReference>
<keyword evidence="10" id="KW-1185">Reference proteome</keyword>
<proteinExistence type="predicted"/>
<evidence type="ECO:0000256" key="2">
    <source>
        <dbReference type="ARBA" id="ARBA00022723"/>
    </source>
</evidence>
<evidence type="ECO:0000256" key="5">
    <source>
        <dbReference type="ARBA" id="ARBA00023163"/>
    </source>
</evidence>
<feature type="region of interest" description="Disordered" evidence="7">
    <location>
        <begin position="656"/>
        <end position="797"/>
    </location>
</feature>
<feature type="compositionally biased region" description="Polar residues" evidence="7">
    <location>
        <begin position="656"/>
        <end position="682"/>
    </location>
</feature>
<keyword evidence="3" id="KW-0805">Transcription regulation</keyword>
<gene>
    <name evidence="9" type="ORF">N7498_009785</name>
</gene>
<feature type="region of interest" description="Disordered" evidence="7">
    <location>
        <begin position="155"/>
        <end position="174"/>
    </location>
</feature>
<reference evidence="9" key="2">
    <citation type="journal article" date="2023" name="IMA Fungus">
        <title>Comparative genomic study of the Penicillium genus elucidates a diverse pangenome and 15 lateral gene transfer events.</title>
        <authorList>
            <person name="Petersen C."/>
            <person name="Sorensen T."/>
            <person name="Nielsen M.R."/>
            <person name="Sondergaard T.E."/>
            <person name="Sorensen J.L."/>
            <person name="Fitzpatrick D.A."/>
            <person name="Frisvad J.C."/>
            <person name="Nielsen K.L."/>
        </authorList>
    </citation>
    <scope>NUCLEOTIDE SEQUENCE</scope>
    <source>
        <strain evidence="9">IBT 15544</strain>
    </source>
</reference>
<dbReference type="Gene3D" id="4.10.240.10">
    <property type="entry name" value="Zn(2)-C6 fungal-type DNA-binding domain"/>
    <property type="match status" value="1"/>
</dbReference>
<evidence type="ECO:0000313" key="9">
    <source>
        <dbReference type="EMBL" id="KAJ5190800.1"/>
    </source>
</evidence>
<dbReference type="InterPro" id="IPR050815">
    <property type="entry name" value="TF_fung"/>
</dbReference>
<dbReference type="GO" id="GO:0000981">
    <property type="term" value="F:DNA-binding transcription factor activity, RNA polymerase II-specific"/>
    <property type="evidence" value="ECO:0007669"/>
    <property type="project" value="InterPro"/>
</dbReference>
<dbReference type="Proteomes" id="UP001150904">
    <property type="component" value="Unassembled WGS sequence"/>
</dbReference>
<accession>A0A9W9J9L4</accession>
<keyword evidence="2" id="KW-0479">Metal-binding</keyword>
<evidence type="ECO:0000259" key="8">
    <source>
        <dbReference type="PROSITE" id="PS50048"/>
    </source>
</evidence>
<dbReference type="GO" id="GO:0005634">
    <property type="term" value="C:nucleus"/>
    <property type="evidence" value="ECO:0007669"/>
    <property type="project" value="UniProtKB-SubCell"/>
</dbReference>
<feature type="compositionally biased region" description="Basic and acidic residues" evidence="7">
    <location>
        <begin position="684"/>
        <end position="695"/>
    </location>
</feature>
<dbReference type="SMART" id="SM00906">
    <property type="entry name" value="Fungal_trans"/>
    <property type="match status" value="1"/>
</dbReference>
<evidence type="ECO:0000256" key="4">
    <source>
        <dbReference type="ARBA" id="ARBA00023125"/>
    </source>
</evidence>
<feature type="domain" description="Zn(2)-C6 fungal-type" evidence="8">
    <location>
        <begin position="54"/>
        <end position="84"/>
    </location>
</feature>
<dbReference type="Pfam" id="PF00172">
    <property type="entry name" value="Zn_clus"/>
    <property type="match status" value="1"/>
</dbReference>
<feature type="region of interest" description="Disordered" evidence="7">
    <location>
        <begin position="114"/>
        <end position="139"/>
    </location>
</feature>
<dbReference type="GO" id="GO:0006351">
    <property type="term" value="P:DNA-templated transcription"/>
    <property type="evidence" value="ECO:0007669"/>
    <property type="project" value="InterPro"/>
</dbReference>
<dbReference type="PROSITE" id="PS50048">
    <property type="entry name" value="ZN2_CY6_FUNGAL_2"/>
    <property type="match status" value="1"/>
</dbReference>
<evidence type="ECO:0000313" key="10">
    <source>
        <dbReference type="Proteomes" id="UP001150904"/>
    </source>
</evidence>
<feature type="compositionally biased region" description="Polar residues" evidence="7">
    <location>
        <begin position="1"/>
        <end position="14"/>
    </location>
</feature>
<dbReference type="Pfam" id="PF04082">
    <property type="entry name" value="Fungal_trans"/>
    <property type="match status" value="1"/>
</dbReference>
<feature type="compositionally biased region" description="Low complexity" evidence="7">
    <location>
        <begin position="747"/>
        <end position="760"/>
    </location>
</feature>
<dbReference type="PANTHER" id="PTHR47338:SF10">
    <property type="entry name" value="TRANSCRIPTION FACTOR DOMAIN-CONTAINING PROTEIN-RELATED"/>
    <property type="match status" value="1"/>
</dbReference>
<evidence type="ECO:0000256" key="7">
    <source>
        <dbReference type="SAM" id="MobiDB-lite"/>
    </source>
</evidence>
<feature type="region of interest" description="Disordered" evidence="7">
    <location>
        <begin position="1"/>
        <end position="44"/>
    </location>
</feature>
<keyword evidence="6" id="KW-0539">Nucleus</keyword>
<evidence type="ECO:0000256" key="6">
    <source>
        <dbReference type="ARBA" id="ARBA00023242"/>
    </source>
</evidence>
<dbReference type="GO" id="GO:0008270">
    <property type="term" value="F:zinc ion binding"/>
    <property type="evidence" value="ECO:0007669"/>
    <property type="project" value="InterPro"/>
</dbReference>
<comment type="caution">
    <text evidence="9">The sequence shown here is derived from an EMBL/GenBank/DDBJ whole genome shotgun (WGS) entry which is preliminary data.</text>
</comment>
<evidence type="ECO:0000256" key="1">
    <source>
        <dbReference type="ARBA" id="ARBA00004123"/>
    </source>
</evidence>
<feature type="compositionally biased region" description="Polar residues" evidence="7">
    <location>
        <begin position="761"/>
        <end position="781"/>
    </location>
</feature>
<dbReference type="PROSITE" id="PS00463">
    <property type="entry name" value="ZN2_CY6_FUNGAL_1"/>
    <property type="match status" value="1"/>
</dbReference>
<dbReference type="CDD" id="cd00067">
    <property type="entry name" value="GAL4"/>
    <property type="match status" value="1"/>
</dbReference>
<reference evidence="9" key="1">
    <citation type="submission" date="2022-12" db="EMBL/GenBank/DDBJ databases">
        <authorList>
            <person name="Petersen C."/>
        </authorList>
    </citation>
    <scope>NUCLEOTIDE SEQUENCE</scope>
    <source>
        <strain evidence="9">IBT 15544</strain>
    </source>
</reference>
<dbReference type="CDD" id="cd12148">
    <property type="entry name" value="fungal_TF_MHR"/>
    <property type="match status" value="1"/>
</dbReference>
<dbReference type="PANTHER" id="PTHR47338">
    <property type="entry name" value="ZN(II)2CYS6 TRANSCRIPTION FACTOR (EUROFUNG)-RELATED"/>
    <property type="match status" value="1"/>
</dbReference>